<feature type="non-terminal residue" evidence="1">
    <location>
        <position position="140"/>
    </location>
</feature>
<evidence type="ECO:0000313" key="2">
    <source>
        <dbReference type="Proteomes" id="UP000789405"/>
    </source>
</evidence>
<sequence>MSFKQSKYPENNIFSLKQNNTNYKYYVINEGFYPPKDKICYTTASSCNGSKYRVLNNYLVQTSWGRSKSRHIVKCEIEYEQDDLIFIIRFEENSQQYILKSKKFSTTIANNYLQKKCPNTLATISEIYVFGLNAMDIEWE</sequence>
<accession>A0A9N9HQ79</accession>
<dbReference type="Proteomes" id="UP000789405">
    <property type="component" value="Unassembled WGS sequence"/>
</dbReference>
<proteinExistence type="predicted"/>
<keyword evidence="2" id="KW-1185">Reference proteome</keyword>
<dbReference type="AlphaFoldDB" id="A0A9N9HQ79"/>
<evidence type="ECO:0000313" key="1">
    <source>
        <dbReference type="EMBL" id="CAG8700594.1"/>
    </source>
</evidence>
<dbReference type="OrthoDB" id="2416518at2759"/>
<name>A0A9N9HQ79_9GLOM</name>
<gene>
    <name evidence="1" type="ORF">DERYTH_LOCUS12960</name>
</gene>
<reference evidence="1" key="1">
    <citation type="submission" date="2021-06" db="EMBL/GenBank/DDBJ databases">
        <authorList>
            <person name="Kallberg Y."/>
            <person name="Tangrot J."/>
            <person name="Rosling A."/>
        </authorList>
    </citation>
    <scope>NUCLEOTIDE SEQUENCE</scope>
    <source>
        <strain evidence="1">MA453B</strain>
    </source>
</reference>
<dbReference type="EMBL" id="CAJVPY010008780">
    <property type="protein sequence ID" value="CAG8700594.1"/>
    <property type="molecule type" value="Genomic_DNA"/>
</dbReference>
<organism evidence="1 2">
    <name type="scientific">Dentiscutata erythropus</name>
    <dbReference type="NCBI Taxonomy" id="1348616"/>
    <lineage>
        <taxon>Eukaryota</taxon>
        <taxon>Fungi</taxon>
        <taxon>Fungi incertae sedis</taxon>
        <taxon>Mucoromycota</taxon>
        <taxon>Glomeromycotina</taxon>
        <taxon>Glomeromycetes</taxon>
        <taxon>Diversisporales</taxon>
        <taxon>Gigasporaceae</taxon>
        <taxon>Dentiscutata</taxon>
    </lineage>
</organism>
<comment type="caution">
    <text evidence="1">The sequence shown here is derived from an EMBL/GenBank/DDBJ whole genome shotgun (WGS) entry which is preliminary data.</text>
</comment>
<protein>
    <submittedName>
        <fullName evidence="1">22826_t:CDS:1</fullName>
    </submittedName>
</protein>